<feature type="domain" description="Transcription factor NusA N-terminal" evidence="6">
    <location>
        <begin position="3"/>
        <end position="88"/>
    </location>
</feature>
<keyword evidence="4" id="KW-0805">Transcription regulation</keyword>
<evidence type="ECO:0000256" key="5">
    <source>
        <dbReference type="ARBA" id="ARBA00023163"/>
    </source>
</evidence>
<evidence type="ECO:0000259" key="7">
    <source>
        <dbReference type="Pfam" id="PF13184"/>
    </source>
</evidence>
<dbReference type="RefSeq" id="WP_050337423.1">
    <property type="nucleotide sequence ID" value="NZ_JPSQ01000067.1"/>
</dbReference>
<evidence type="ECO:0000313" key="9">
    <source>
        <dbReference type="EMBL" id="KND62497.1"/>
    </source>
</evidence>
<evidence type="ECO:0000256" key="4">
    <source>
        <dbReference type="ARBA" id="ARBA00023015"/>
    </source>
</evidence>
<keyword evidence="5" id="KW-0804">Transcription</keyword>
<evidence type="ECO:0000313" key="10">
    <source>
        <dbReference type="Proteomes" id="UP000037086"/>
    </source>
</evidence>
<keyword evidence="2" id="KW-0963">Cytoplasm</keyword>
<dbReference type="PATRIC" id="fig|198422.3.peg.311"/>
<dbReference type="Pfam" id="PF08529">
    <property type="entry name" value="NusA_N"/>
    <property type="match status" value="1"/>
</dbReference>
<keyword evidence="10" id="KW-1185">Reference proteome</keyword>
<feature type="domain" description="Transcription factor NusA first KH" evidence="7">
    <location>
        <begin position="163"/>
        <end position="240"/>
    </location>
</feature>
<dbReference type="OrthoDB" id="9807233at2"/>
<dbReference type="SUPFAM" id="SSF69705">
    <property type="entry name" value="Transcription factor NusA, N-terminal domain"/>
    <property type="match status" value="1"/>
</dbReference>
<dbReference type="InterPro" id="IPR012340">
    <property type="entry name" value="NA-bd_OB-fold"/>
</dbReference>
<keyword evidence="3" id="KW-0694">RNA-binding</keyword>
<dbReference type="InterPro" id="IPR025249">
    <property type="entry name" value="TF_NusA_KH_1st"/>
</dbReference>
<dbReference type="Gene3D" id="2.40.50.140">
    <property type="entry name" value="Nucleic acid-binding proteins"/>
    <property type="match status" value="1"/>
</dbReference>
<dbReference type="GO" id="GO:0003723">
    <property type="term" value="F:RNA binding"/>
    <property type="evidence" value="ECO:0007669"/>
    <property type="project" value="UniProtKB-KW"/>
</dbReference>
<dbReference type="Pfam" id="PF26594">
    <property type="entry name" value="KH_NusA_2nd"/>
    <property type="match status" value="1"/>
</dbReference>
<dbReference type="Proteomes" id="UP000037086">
    <property type="component" value="Unassembled WGS sequence"/>
</dbReference>
<proteinExistence type="predicted"/>
<dbReference type="InterPro" id="IPR015946">
    <property type="entry name" value="KH_dom-like_a/b"/>
</dbReference>
<dbReference type="AlphaFoldDB" id="A0A0L0MIG2"/>
<sequence>NYEEFNLYKQYLVMQENKEEHDDQYDKDDLLNAKKITFISLDEAFQIKSNAKVGDLIEIETNPQEFNFYASKEFKNKFNEEIIKKQRENIYHLFKNYENKIINAKIIDVNENFWTLELEKKITTTLSKNKVLVNDKFDIGERIQVYVVEVQNTTKMPKILISRTNINFVIEIFKEFIPEIQEGLIVIKGISRIPSERIKIGILSKDDKIDPVGACIGKNGSRIKSIIDVLKGEKIDIFLWDNDPKELIKNSLKPAKIVDIIEINENNKTALALVAENQISIAIGKSGQNVKLATQATKWNIKIKTIT</sequence>
<organism evidence="9 10">
    <name type="scientific">Candidatus Phytoplasma phoenicium</name>
    <dbReference type="NCBI Taxonomy" id="198422"/>
    <lineage>
        <taxon>Bacteria</taxon>
        <taxon>Bacillati</taxon>
        <taxon>Mycoplasmatota</taxon>
        <taxon>Mollicutes</taxon>
        <taxon>Acholeplasmatales</taxon>
        <taxon>Acholeplasmataceae</taxon>
        <taxon>Candidatus Phytoplasma</taxon>
        <taxon>16SrIX (Pigeon pea witches'-broom group)</taxon>
    </lineage>
</organism>
<dbReference type="InterPro" id="IPR013735">
    <property type="entry name" value="TF_NusA_N"/>
</dbReference>
<dbReference type="SUPFAM" id="SSF50249">
    <property type="entry name" value="Nucleic acid-binding proteins"/>
    <property type="match status" value="1"/>
</dbReference>
<dbReference type="Gene3D" id="3.30.1480.10">
    <property type="entry name" value="NusA, N-terminal domain"/>
    <property type="match status" value="1"/>
</dbReference>
<dbReference type="GO" id="GO:0003700">
    <property type="term" value="F:DNA-binding transcription factor activity"/>
    <property type="evidence" value="ECO:0007669"/>
    <property type="project" value="InterPro"/>
</dbReference>
<protein>
    <submittedName>
        <fullName evidence="9">Transcription termination protein NusA</fullName>
    </submittedName>
</protein>
<evidence type="ECO:0000256" key="1">
    <source>
        <dbReference type="ARBA" id="ARBA00022472"/>
    </source>
</evidence>
<dbReference type="Pfam" id="PF13184">
    <property type="entry name" value="KH_NusA_1st"/>
    <property type="match status" value="1"/>
</dbReference>
<gene>
    <name evidence="9" type="primary">nusA</name>
    <name evidence="9" type="ORF">AlmWB_03130</name>
</gene>
<evidence type="ECO:0000259" key="6">
    <source>
        <dbReference type="Pfam" id="PF08529"/>
    </source>
</evidence>
<dbReference type="GO" id="GO:0031564">
    <property type="term" value="P:transcription antitermination"/>
    <property type="evidence" value="ECO:0007669"/>
    <property type="project" value="InterPro"/>
</dbReference>
<evidence type="ECO:0000256" key="3">
    <source>
        <dbReference type="ARBA" id="ARBA00022884"/>
    </source>
</evidence>
<dbReference type="InterPro" id="IPR009019">
    <property type="entry name" value="KH_sf_prok-type"/>
</dbReference>
<evidence type="ECO:0000256" key="2">
    <source>
        <dbReference type="ARBA" id="ARBA00022490"/>
    </source>
</evidence>
<comment type="caution">
    <text evidence="9">The sequence shown here is derived from an EMBL/GenBank/DDBJ whole genome shotgun (WGS) entry which is preliminary data.</text>
</comment>
<dbReference type="SUPFAM" id="SSF54814">
    <property type="entry name" value="Prokaryotic type KH domain (KH-domain type II)"/>
    <property type="match status" value="2"/>
</dbReference>
<dbReference type="PANTHER" id="PTHR22648:SF0">
    <property type="entry name" value="TRANSCRIPTION TERMINATION_ANTITERMINATION PROTEIN NUSA"/>
    <property type="match status" value="1"/>
</dbReference>
<dbReference type="Gene3D" id="3.30.300.20">
    <property type="match status" value="2"/>
</dbReference>
<dbReference type="InterPro" id="IPR010213">
    <property type="entry name" value="TF_NusA"/>
</dbReference>
<dbReference type="GO" id="GO:0006353">
    <property type="term" value="P:DNA-templated transcription termination"/>
    <property type="evidence" value="ECO:0007669"/>
    <property type="project" value="UniProtKB-KW"/>
</dbReference>
<dbReference type="InterPro" id="IPR030842">
    <property type="entry name" value="TF_NusA_bacterial"/>
</dbReference>
<dbReference type="CDD" id="cd22529">
    <property type="entry name" value="KH-II_NusA_rpt2"/>
    <property type="match status" value="1"/>
</dbReference>
<feature type="domain" description="NusA-like second KH" evidence="8">
    <location>
        <begin position="244"/>
        <end position="306"/>
    </location>
</feature>
<dbReference type="EMBL" id="JPSQ01000067">
    <property type="protein sequence ID" value="KND62497.1"/>
    <property type="molecule type" value="Genomic_DNA"/>
</dbReference>
<name>A0A0L0MIG2_9MOLU</name>
<evidence type="ECO:0000259" key="8">
    <source>
        <dbReference type="Pfam" id="PF26594"/>
    </source>
</evidence>
<feature type="non-terminal residue" evidence="9">
    <location>
        <position position="1"/>
    </location>
</feature>
<keyword evidence="1" id="KW-0806">Transcription termination</keyword>
<dbReference type="InterPro" id="IPR036555">
    <property type="entry name" value="NusA_N_sf"/>
</dbReference>
<dbReference type="InterPro" id="IPR058582">
    <property type="entry name" value="KH_NusA_2nd"/>
</dbReference>
<reference evidence="9 10" key="1">
    <citation type="journal article" date="2015" name="BMC Microbiol.">
        <title>'Candidatus Phytoplasma phoenicium' associated with almond witches'-broom disease: from draft genome to genetic diversity among strain populations.</title>
        <authorList>
            <person name="Quaglino F."/>
            <person name="Kube M."/>
            <person name="Jawhari M."/>
            <person name="Abou-Jawdah Y."/>
            <person name="Siewert C."/>
            <person name="Choueiri E."/>
            <person name="Sobh H."/>
            <person name="Casati P."/>
            <person name="Tedeschi R."/>
            <person name="Molino Lova M."/>
            <person name="Alma A."/>
            <person name="Bianco P.A."/>
        </authorList>
    </citation>
    <scope>NUCLEOTIDE SEQUENCE [LARGE SCALE GENOMIC DNA]</scope>
    <source>
        <strain evidence="9 10">SA213</strain>
    </source>
</reference>
<accession>A0A0L0MIG2</accession>
<dbReference type="NCBIfam" id="TIGR01953">
    <property type="entry name" value="NusA"/>
    <property type="match status" value="1"/>
</dbReference>
<dbReference type="GO" id="GO:0005829">
    <property type="term" value="C:cytosol"/>
    <property type="evidence" value="ECO:0007669"/>
    <property type="project" value="TreeGrafter"/>
</dbReference>
<dbReference type="PANTHER" id="PTHR22648">
    <property type="entry name" value="TRANSCRIPTION TERMINATION FACTOR NUSA"/>
    <property type="match status" value="1"/>
</dbReference>